<gene>
    <name evidence="2" type="ORF">VNO80_33885</name>
</gene>
<name>A0AAN9L2M8_PHACN</name>
<keyword evidence="3" id="KW-1185">Reference proteome</keyword>
<protein>
    <submittedName>
        <fullName evidence="2">Uncharacterized protein</fullName>
    </submittedName>
</protein>
<evidence type="ECO:0000313" key="2">
    <source>
        <dbReference type="EMBL" id="KAK7325838.1"/>
    </source>
</evidence>
<dbReference type="PANTHER" id="PTHR48215:SF1">
    <property type="match status" value="1"/>
</dbReference>
<reference evidence="2 3" key="1">
    <citation type="submission" date="2024-01" db="EMBL/GenBank/DDBJ databases">
        <title>The genomes of 5 underutilized Papilionoideae crops provide insights into root nodulation and disease resistanc.</title>
        <authorList>
            <person name="Jiang F."/>
        </authorList>
    </citation>
    <scope>NUCLEOTIDE SEQUENCE [LARGE SCALE GENOMIC DNA]</scope>
    <source>
        <strain evidence="2">JINMINGXINNONG_FW02</strain>
        <tissue evidence="2">Leaves</tissue>
    </source>
</reference>
<accession>A0AAN9L2M8</accession>
<dbReference type="Proteomes" id="UP001374584">
    <property type="component" value="Unassembled WGS sequence"/>
</dbReference>
<feature type="region of interest" description="Disordered" evidence="1">
    <location>
        <begin position="1"/>
        <end position="49"/>
    </location>
</feature>
<comment type="caution">
    <text evidence="2">The sequence shown here is derived from an EMBL/GenBank/DDBJ whole genome shotgun (WGS) entry which is preliminary data.</text>
</comment>
<evidence type="ECO:0000313" key="3">
    <source>
        <dbReference type="Proteomes" id="UP001374584"/>
    </source>
</evidence>
<sequence>MAREAHAKRARRKISVEDKQPSSFPSLPGPKAVHESPIEASEVGEPYDGQLSPAVRRGLSSKRMFFDTPRTWILYEPMDRDKSLLLAMTSSFITSSFPYPSPLFSVTHQMALNRVLLKRGPLHKCRAGKLARQAISDTRYQSEVVEPWHPPRSLNPTKKDLRVPSTIALEEVKAGMARVETSLKEEVEGLKATKEKLRIKVYAEILAIGTTSRQKKDAIRPQPKKRVIRKTTGEREMPCNPLALILSQLEGDATPALVYVRTPYLNKASEPLEGLQQKMDLRNRIEDWLAHLYVIEEKSRQIPLKGVPMGASTHSLTNDCNTWKVRGLYPLPYRLAVEVVWANFPFSSGSMTLPPDALPEARFLTKKWKIFQTRNKLVRDRSLLSLVGKKTHLEGSRIPILVMGDCPYPISTPFTRPLGKGKDSHMELSLLGMQQEMKELPFFQKA</sequence>
<proteinExistence type="predicted"/>
<dbReference type="EMBL" id="JAYMYR010000104">
    <property type="protein sequence ID" value="KAK7325838.1"/>
    <property type="molecule type" value="Genomic_DNA"/>
</dbReference>
<organism evidence="2 3">
    <name type="scientific">Phaseolus coccineus</name>
    <name type="common">Scarlet runner bean</name>
    <name type="synonym">Phaseolus multiflorus</name>
    <dbReference type="NCBI Taxonomy" id="3886"/>
    <lineage>
        <taxon>Eukaryota</taxon>
        <taxon>Viridiplantae</taxon>
        <taxon>Streptophyta</taxon>
        <taxon>Embryophyta</taxon>
        <taxon>Tracheophyta</taxon>
        <taxon>Spermatophyta</taxon>
        <taxon>Magnoliopsida</taxon>
        <taxon>eudicotyledons</taxon>
        <taxon>Gunneridae</taxon>
        <taxon>Pentapetalae</taxon>
        <taxon>rosids</taxon>
        <taxon>fabids</taxon>
        <taxon>Fabales</taxon>
        <taxon>Fabaceae</taxon>
        <taxon>Papilionoideae</taxon>
        <taxon>50 kb inversion clade</taxon>
        <taxon>NPAAA clade</taxon>
        <taxon>indigoferoid/millettioid clade</taxon>
        <taxon>Phaseoleae</taxon>
        <taxon>Phaseolus</taxon>
    </lineage>
</organism>
<dbReference type="AlphaFoldDB" id="A0AAN9L2M8"/>
<evidence type="ECO:0000256" key="1">
    <source>
        <dbReference type="SAM" id="MobiDB-lite"/>
    </source>
</evidence>
<dbReference type="PANTHER" id="PTHR48215">
    <property type="match status" value="1"/>
</dbReference>